<feature type="region of interest" description="Disordered" evidence="1">
    <location>
        <begin position="1"/>
        <end position="29"/>
    </location>
</feature>
<comment type="caution">
    <text evidence="2">The sequence shown here is derived from an EMBL/GenBank/DDBJ whole genome shotgun (WGS) entry which is preliminary data.</text>
</comment>
<protein>
    <submittedName>
        <fullName evidence="2">Uncharacterized protein</fullName>
    </submittedName>
</protein>
<accession>A0A5B0RJN2</accession>
<sequence length="53" mass="5817">MVDPTSSSNATTKDLLGTRTGMLPVHWKMPPSNLKLTKASITKRERSDSLEST</sequence>
<evidence type="ECO:0000313" key="2">
    <source>
        <dbReference type="EMBL" id="KAA1125298.1"/>
    </source>
</evidence>
<dbReference type="Proteomes" id="UP000325313">
    <property type="component" value="Unassembled WGS sequence"/>
</dbReference>
<dbReference type="EMBL" id="VDEP01000180">
    <property type="protein sequence ID" value="KAA1125298.1"/>
    <property type="molecule type" value="Genomic_DNA"/>
</dbReference>
<reference evidence="2 3" key="1">
    <citation type="submission" date="2019-05" db="EMBL/GenBank/DDBJ databases">
        <title>Emergence of the Ug99 lineage of the wheat stem rust pathogen through somatic hybridization.</title>
        <authorList>
            <person name="Li F."/>
            <person name="Upadhyaya N.M."/>
            <person name="Sperschneider J."/>
            <person name="Matny O."/>
            <person name="Nguyen-Phuc H."/>
            <person name="Mago R."/>
            <person name="Raley C."/>
            <person name="Miller M.E."/>
            <person name="Silverstein K.A.T."/>
            <person name="Henningsen E."/>
            <person name="Hirsch C.D."/>
            <person name="Visser B."/>
            <person name="Pretorius Z.A."/>
            <person name="Steffenson B.J."/>
            <person name="Schwessinger B."/>
            <person name="Dodds P.N."/>
            <person name="Figueroa M."/>
        </authorList>
    </citation>
    <scope>NUCLEOTIDE SEQUENCE [LARGE SCALE GENOMIC DNA]</scope>
    <source>
        <strain evidence="2 3">Ug99</strain>
    </source>
</reference>
<feature type="compositionally biased region" description="Polar residues" evidence="1">
    <location>
        <begin position="1"/>
        <end position="12"/>
    </location>
</feature>
<proteinExistence type="predicted"/>
<dbReference type="AlphaFoldDB" id="A0A5B0RJN2"/>
<organism evidence="2 3">
    <name type="scientific">Puccinia graminis f. sp. tritici</name>
    <dbReference type="NCBI Taxonomy" id="56615"/>
    <lineage>
        <taxon>Eukaryota</taxon>
        <taxon>Fungi</taxon>
        <taxon>Dikarya</taxon>
        <taxon>Basidiomycota</taxon>
        <taxon>Pucciniomycotina</taxon>
        <taxon>Pucciniomycetes</taxon>
        <taxon>Pucciniales</taxon>
        <taxon>Pucciniaceae</taxon>
        <taxon>Puccinia</taxon>
    </lineage>
</organism>
<evidence type="ECO:0000256" key="1">
    <source>
        <dbReference type="SAM" id="MobiDB-lite"/>
    </source>
</evidence>
<evidence type="ECO:0000313" key="3">
    <source>
        <dbReference type="Proteomes" id="UP000325313"/>
    </source>
</evidence>
<gene>
    <name evidence="2" type="ORF">PGTUg99_011946</name>
</gene>
<name>A0A5B0RJN2_PUCGR</name>